<keyword evidence="2" id="KW-1185">Reference proteome</keyword>
<dbReference type="Proteomes" id="UP000297567">
    <property type="component" value="Unassembled WGS sequence"/>
</dbReference>
<accession>A0A4Z0ZWR2</accession>
<name>A0A4Z0ZWR2_9LEPT</name>
<protein>
    <submittedName>
        <fullName evidence="1">Uncharacterized protein</fullName>
    </submittedName>
</protein>
<sequence length="155" mass="17249">MTPPSGPTFGAFGGHWVGEIGNTRYDVFPTGSYIVGNEWHSVISQVDLGSNVTDCGQCGSSPGFGDPVEINIPPFGGDYAACCDFGVGCTSCPDGWVFDRRERAFPLCYLFCRPPIAVCNTCYIPDWKTTYRRYKYEFLQWTILGEYTVNGRFFN</sequence>
<evidence type="ECO:0000313" key="2">
    <source>
        <dbReference type="Proteomes" id="UP000297567"/>
    </source>
</evidence>
<organism evidence="1 2">
    <name type="scientific">Leptospira jelokensis</name>
    <dbReference type="NCBI Taxonomy" id="2484931"/>
    <lineage>
        <taxon>Bacteria</taxon>
        <taxon>Pseudomonadati</taxon>
        <taxon>Spirochaetota</taxon>
        <taxon>Spirochaetia</taxon>
        <taxon>Leptospirales</taxon>
        <taxon>Leptospiraceae</taxon>
        <taxon>Leptospira</taxon>
    </lineage>
</organism>
<dbReference type="EMBL" id="RQGH01000035">
    <property type="protein sequence ID" value="TGL58642.1"/>
    <property type="molecule type" value="Genomic_DNA"/>
</dbReference>
<proteinExistence type="predicted"/>
<gene>
    <name evidence="1" type="ORF">EHQ62_17090</name>
</gene>
<evidence type="ECO:0000313" key="1">
    <source>
        <dbReference type="EMBL" id="TGL58642.1"/>
    </source>
</evidence>
<dbReference type="AlphaFoldDB" id="A0A4Z0ZWR2"/>
<reference evidence="1" key="1">
    <citation type="journal article" date="2019" name="PLoS Negl. Trop. Dis.">
        <title>Revisiting the worldwide diversity of Leptospira species in the environment.</title>
        <authorList>
            <person name="Vincent A.T."/>
            <person name="Schiettekatte O."/>
            <person name="Bourhy P."/>
            <person name="Veyrier F.J."/>
            <person name="Picardeau M."/>
        </authorList>
    </citation>
    <scope>NUCLEOTIDE SEQUENCE [LARGE SCALE GENOMIC DNA]</scope>
    <source>
        <strain evidence="1">201702451</strain>
    </source>
</reference>
<comment type="caution">
    <text evidence="1">The sequence shown here is derived from an EMBL/GenBank/DDBJ whole genome shotgun (WGS) entry which is preliminary data.</text>
</comment>